<name>A0A0A2WRY5_THEFI</name>
<dbReference type="InterPro" id="IPR037171">
    <property type="entry name" value="NagB/RpiA_transferase-like"/>
</dbReference>
<evidence type="ECO:0000256" key="1">
    <source>
        <dbReference type="ARBA" id="ARBA00010638"/>
    </source>
</evidence>
<protein>
    <recommendedName>
        <fullName evidence="5">5-formyltetrahydrofolate cyclo-ligase</fullName>
        <ecNumber evidence="5">6.3.3.2</ecNumber>
    </recommendedName>
</protein>
<dbReference type="OrthoDB" id="9801938at2"/>
<comment type="caution">
    <text evidence="6">The sequence shown here is derived from an EMBL/GenBank/DDBJ whole genome shotgun (WGS) entry which is preliminary data.</text>
</comment>
<dbReference type="AlphaFoldDB" id="A0A0A2WRY5"/>
<keyword evidence="2 4" id="KW-0547">Nucleotide-binding</keyword>
<dbReference type="EMBL" id="JPSL02000040">
    <property type="protein sequence ID" value="KGQ22931.1"/>
    <property type="molecule type" value="Genomic_DNA"/>
</dbReference>
<dbReference type="GO" id="GO:0030272">
    <property type="term" value="F:5-formyltetrahydrofolate cyclo-ligase activity"/>
    <property type="evidence" value="ECO:0007669"/>
    <property type="project" value="UniProtKB-EC"/>
</dbReference>
<reference evidence="6 7" key="1">
    <citation type="journal article" date="2015" name="Genome Announc.">
        <title>Draft Genome Sequence of the Thermophile Thermus filiformis ATCC 43280, Producer of Carotenoid-(Di)glucoside-Branched Fatty Acid (Di)esters and Source of Hyperthermostable Enzymes of Biotechnological Interest.</title>
        <authorList>
            <person name="Mandelli F."/>
            <person name="Oliveira Ramires B."/>
            <person name="Couger M.B."/>
            <person name="Paixao D.A."/>
            <person name="Camilo C.M."/>
            <person name="Polikarpov I."/>
            <person name="Prade R."/>
            <person name="Riano-Pachon D.M."/>
            <person name="Squina F.M."/>
        </authorList>
    </citation>
    <scope>NUCLEOTIDE SEQUENCE [LARGE SCALE GENOMIC DNA]</scope>
    <source>
        <strain evidence="6 7">ATCC 43280</strain>
    </source>
</reference>
<dbReference type="NCBIfam" id="TIGR02727">
    <property type="entry name" value="MTHFS_bact"/>
    <property type="match status" value="1"/>
</dbReference>
<feature type="binding site" evidence="4">
    <location>
        <position position="50"/>
    </location>
    <ligand>
        <name>substrate</name>
    </ligand>
</feature>
<gene>
    <name evidence="6" type="ORF">THFILI_09020</name>
</gene>
<dbReference type="InterPro" id="IPR024185">
    <property type="entry name" value="FTHF_cligase-like_sf"/>
</dbReference>
<evidence type="ECO:0000256" key="3">
    <source>
        <dbReference type="ARBA" id="ARBA00022840"/>
    </source>
</evidence>
<sequence length="174" mass="19236">MKAELRAWAKAVRKGLDLAGLSQRVASHLARLLEAEGARHVLLYHPLPHELDPRPLVDLYPVRYYLPKVAGEGLSVHPWEGPLAPGPFGLLEPTSPPVDPGVLDLVVVPGLAFDRTGRRLGHGKGYYDRFLKDLPPRVLTVGLVPRALVLEALPEDPWDVRVRCLVTEEGVWCT</sequence>
<dbReference type="PANTHER" id="PTHR23407">
    <property type="entry name" value="ATPASE INHIBITOR/5-FORMYLTETRAHYDROFOLATE CYCLO-LIGASE"/>
    <property type="match status" value="1"/>
</dbReference>
<comment type="catalytic activity">
    <reaction evidence="5">
        <text>(6S)-5-formyl-5,6,7,8-tetrahydrofolate + ATP = (6R)-5,10-methenyltetrahydrofolate + ADP + phosphate</text>
        <dbReference type="Rhea" id="RHEA:10488"/>
        <dbReference type="ChEBI" id="CHEBI:30616"/>
        <dbReference type="ChEBI" id="CHEBI:43474"/>
        <dbReference type="ChEBI" id="CHEBI:57455"/>
        <dbReference type="ChEBI" id="CHEBI:57457"/>
        <dbReference type="ChEBI" id="CHEBI:456216"/>
        <dbReference type="EC" id="6.3.3.2"/>
    </reaction>
</comment>
<evidence type="ECO:0000313" key="6">
    <source>
        <dbReference type="EMBL" id="KGQ22931.1"/>
    </source>
</evidence>
<accession>A0A0A2WRY5</accession>
<dbReference type="PATRIC" id="fig|276.5.peg.211"/>
<evidence type="ECO:0000256" key="5">
    <source>
        <dbReference type="RuleBase" id="RU361279"/>
    </source>
</evidence>
<dbReference type="SUPFAM" id="SSF100950">
    <property type="entry name" value="NagB/RpiA/CoA transferase-like"/>
    <property type="match status" value="1"/>
</dbReference>
<dbReference type="GO" id="GO:0046872">
    <property type="term" value="F:metal ion binding"/>
    <property type="evidence" value="ECO:0007669"/>
    <property type="project" value="UniProtKB-KW"/>
</dbReference>
<dbReference type="Pfam" id="PF01812">
    <property type="entry name" value="5-FTHF_cyc-lig"/>
    <property type="match status" value="1"/>
</dbReference>
<evidence type="ECO:0000256" key="4">
    <source>
        <dbReference type="PIRSR" id="PIRSR006806-1"/>
    </source>
</evidence>
<keyword evidence="5" id="KW-0479">Metal-binding</keyword>
<proteinExistence type="inferred from homology"/>
<dbReference type="PIRSF" id="PIRSF006806">
    <property type="entry name" value="FTHF_cligase"/>
    <property type="match status" value="1"/>
</dbReference>
<dbReference type="Gene3D" id="3.40.50.10420">
    <property type="entry name" value="NagB/RpiA/CoA transferase-like"/>
    <property type="match status" value="1"/>
</dbReference>
<organism evidence="6 7">
    <name type="scientific">Thermus filiformis</name>
    <dbReference type="NCBI Taxonomy" id="276"/>
    <lineage>
        <taxon>Bacteria</taxon>
        <taxon>Thermotogati</taxon>
        <taxon>Deinococcota</taxon>
        <taxon>Deinococci</taxon>
        <taxon>Thermales</taxon>
        <taxon>Thermaceae</taxon>
        <taxon>Thermus</taxon>
    </lineage>
</organism>
<evidence type="ECO:0000313" key="7">
    <source>
        <dbReference type="Proteomes" id="UP000030364"/>
    </source>
</evidence>
<dbReference type="GO" id="GO:0035999">
    <property type="term" value="P:tetrahydrofolate interconversion"/>
    <property type="evidence" value="ECO:0007669"/>
    <property type="project" value="TreeGrafter"/>
</dbReference>
<dbReference type="GO" id="GO:0009396">
    <property type="term" value="P:folic acid-containing compound biosynthetic process"/>
    <property type="evidence" value="ECO:0007669"/>
    <property type="project" value="TreeGrafter"/>
</dbReference>
<dbReference type="InterPro" id="IPR002698">
    <property type="entry name" value="FTHF_cligase"/>
</dbReference>
<comment type="similarity">
    <text evidence="1 5">Belongs to the 5-formyltetrahydrofolate cyclo-ligase family.</text>
</comment>
<dbReference type="STRING" id="276.THFILI_09020"/>
<dbReference type="Proteomes" id="UP000030364">
    <property type="component" value="Unassembled WGS sequence"/>
</dbReference>
<dbReference type="GO" id="GO:0005524">
    <property type="term" value="F:ATP binding"/>
    <property type="evidence" value="ECO:0007669"/>
    <property type="project" value="UniProtKB-KW"/>
</dbReference>
<evidence type="ECO:0000256" key="2">
    <source>
        <dbReference type="ARBA" id="ARBA00022741"/>
    </source>
</evidence>
<dbReference type="PANTHER" id="PTHR23407:SF1">
    <property type="entry name" value="5-FORMYLTETRAHYDROFOLATE CYCLO-LIGASE"/>
    <property type="match status" value="1"/>
</dbReference>
<dbReference type="RefSeq" id="WP_038060752.1">
    <property type="nucleotide sequence ID" value="NZ_JPSL02000040.1"/>
</dbReference>
<feature type="binding site" evidence="4">
    <location>
        <begin position="119"/>
        <end position="127"/>
    </location>
    <ligand>
        <name>ATP</name>
        <dbReference type="ChEBI" id="CHEBI:30616"/>
    </ligand>
</feature>
<feature type="binding site" evidence="4">
    <location>
        <begin position="2"/>
        <end position="6"/>
    </location>
    <ligand>
        <name>ATP</name>
        <dbReference type="ChEBI" id="CHEBI:30616"/>
    </ligand>
</feature>
<keyword evidence="7" id="KW-1185">Reference proteome</keyword>
<dbReference type="EC" id="6.3.3.2" evidence="5"/>
<keyword evidence="3 4" id="KW-0067">ATP-binding</keyword>
<comment type="cofactor">
    <cofactor evidence="5">
        <name>Mg(2+)</name>
        <dbReference type="ChEBI" id="CHEBI:18420"/>
    </cofactor>
</comment>
<keyword evidence="5" id="KW-0460">Magnesium</keyword>